<evidence type="ECO:0000313" key="3">
    <source>
        <dbReference type="Proteomes" id="UP000318995"/>
    </source>
</evidence>
<feature type="chain" id="PRO_5022776221" description="PEP-CTERM protein-sorting domain-containing protein" evidence="1">
    <location>
        <begin position="23"/>
        <end position="411"/>
    </location>
</feature>
<dbReference type="Proteomes" id="UP000318995">
    <property type="component" value="Unassembled WGS sequence"/>
</dbReference>
<evidence type="ECO:0000313" key="2">
    <source>
        <dbReference type="EMBL" id="TWT46426.1"/>
    </source>
</evidence>
<gene>
    <name evidence="2" type="ORF">Pla111_15220</name>
</gene>
<name>A0A5C5W6B2_9BACT</name>
<organism evidence="2 3">
    <name type="scientific">Botrimarina hoheduenensis</name>
    <dbReference type="NCBI Taxonomy" id="2528000"/>
    <lineage>
        <taxon>Bacteria</taxon>
        <taxon>Pseudomonadati</taxon>
        <taxon>Planctomycetota</taxon>
        <taxon>Planctomycetia</taxon>
        <taxon>Pirellulales</taxon>
        <taxon>Lacipirellulaceae</taxon>
        <taxon>Botrimarina</taxon>
    </lineage>
</organism>
<feature type="signal peptide" evidence="1">
    <location>
        <begin position="1"/>
        <end position="22"/>
    </location>
</feature>
<keyword evidence="1" id="KW-0732">Signal</keyword>
<evidence type="ECO:0000256" key="1">
    <source>
        <dbReference type="SAM" id="SignalP"/>
    </source>
</evidence>
<dbReference type="EMBL" id="SJPH01000003">
    <property type="protein sequence ID" value="TWT46426.1"/>
    <property type="molecule type" value="Genomic_DNA"/>
</dbReference>
<dbReference type="RefSeq" id="WP_197524849.1">
    <property type="nucleotide sequence ID" value="NZ_SJPH01000003.1"/>
</dbReference>
<sequence precursor="true">MKSLVSSVLSAGLAITAATANATIPYTPVVNPPGAIPVIGPGLLKPAEVFGKEYSHDRDHSTAGVGGLPDPQQVVAWDGVGGTTDGVDYTGSRPNYSPDDQVDAIANHNDALFRSLRADRAHLIFSHDNMISVYDSPAGGFRPATIPSAGPIFLSGGAPIGGAGELSYELAGAFAPPSTHGVWAVQGAINGMPLPDDIDGVELWGPEPGITGDADKYSLDVDFFSGVVGGPPATSVWNASGTPYLSHATIVTAVTSLLGPVGSGVLPFPTFIDGNNAINVDALMVRDVVGDIDTFDRDPTGAPGDQVIFSIRQIPDPSDPDGYYATGSELFVLDASLGGLGASFLSHGGHVWDQAYALSSLVISPNLVDGGYGVIDINAIEAVGALVVPEPASLALLALALGAVIGPRRRD</sequence>
<dbReference type="InterPro" id="IPR013424">
    <property type="entry name" value="Ice-binding_C"/>
</dbReference>
<evidence type="ECO:0008006" key="4">
    <source>
        <dbReference type="Google" id="ProtNLM"/>
    </source>
</evidence>
<dbReference type="NCBIfam" id="TIGR02595">
    <property type="entry name" value="PEP_CTERM"/>
    <property type="match status" value="1"/>
</dbReference>
<proteinExistence type="predicted"/>
<accession>A0A5C5W6B2</accession>
<dbReference type="AlphaFoldDB" id="A0A5C5W6B2"/>
<reference evidence="2 3" key="1">
    <citation type="submission" date="2019-02" db="EMBL/GenBank/DDBJ databases">
        <title>Deep-cultivation of Planctomycetes and their phenomic and genomic characterization uncovers novel biology.</title>
        <authorList>
            <person name="Wiegand S."/>
            <person name="Jogler M."/>
            <person name="Boedeker C."/>
            <person name="Pinto D."/>
            <person name="Vollmers J."/>
            <person name="Rivas-Marin E."/>
            <person name="Kohn T."/>
            <person name="Peeters S.H."/>
            <person name="Heuer A."/>
            <person name="Rast P."/>
            <person name="Oberbeckmann S."/>
            <person name="Bunk B."/>
            <person name="Jeske O."/>
            <person name="Meyerdierks A."/>
            <person name="Storesund J.E."/>
            <person name="Kallscheuer N."/>
            <person name="Luecker S."/>
            <person name="Lage O.M."/>
            <person name="Pohl T."/>
            <person name="Merkel B.J."/>
            <person name="Hornburger P."/>
            <person name="Mueller R.-W."/>
            <person name="Bruemmer F."/>
            <person name="Labrenz M."/>
            <person name="Spormann A.M."/>
            <person name="Op Den Camp H."/>
            <person name="Overmann J."/>
            <person name="Amann R."/>
            <person name="Jetten M.S.M."/>
            <person name="Mascher T."/>
            <person name="Medema M.H."/>
            <person name="Devos D.P."/>
            <person name="Kaster A.-K."/>
            <person name="Ovreas L."/>
            <person name="Rohde M."/>
            <person name="Galperin M.Y."/>
            <person name="Jogler C."/>
        </authorList>
    </citation>
    <scope>NUCLEOTIDE SEQUENCE [LARGE SCALE GENOMIC DNA]</scope>
    <source>
        <strain evidence="2 3">Pla111</strain>
    </source>
</reference>
<protein>
    <recommendedName>
        <fullName evidence="4">PEP-CTERM protein-sorting domain-containing protein</fullName>
    </recommendedName>
</protein>
<comment type="caution">
    <text evidence="2">The sequence shown here is derived from an EMBL/GenBank/DDBJ whole genome shotgun (WGS) entry which is preliminary data.</text>
</comment>
<keyword evidence="3" id="KW-1185">Reference proteome</keyword>